<dbReference type="GO" id="GO:0016787">
    <property type="term" value="F:hydrolase activity"/>
    <property type="evidence" value="ECO:0007669"/>
    <property type="project" value="UniProtKB-KW"/>
</dbReference>
<dbReference type="Proteomes" id="UP000664317">
    <property type="component" value="Unassembled WGS sequence"/>
</dbReference>
<dbReference type="PROSITE" id="PS00659">
    <property type="entry name" value="GLYCOSYL_HYDROL_F5"/>
    <property type="match status" value="1"/>
</dbReference>
<dbReference type="SUPFAM" id="SSF51445">
    <property type="entry name" value="(Trans)glycosidases"/>
    <property type="match status" value="1"/>
</dbReference>
<keyword evidence="1 3" id="KW-0378">Hydrolase</keyword>
<evidence type="ECO:0000256" key="1">
    <source>
        <dbReference type="ARBA" id="ARBA00022801"/>
    </source>
</evidence>
<protein>
    <submittedName>
        <fullName evidence="6">Glycoside hydrolase family 5 protein</fullName>
    </submittedName>
</protein>
<feature type="compositionally biased region" description="Low complexity" evidence="4">
    <location>
        <begin position="1"/>
        <end position="22"/>
    </location>
</feature>
<dbReference type="PANTHER" id="PTHR34142">
    <property type="entry name" value="ENDO-BETA-1,4-GLUCANASE A"/>
    <property type="match status" value="1"/>
</dbReference>
<dbReference type="Gene3D" id="3.20.20.80">
    <property type="entry name" value="Glycosidases"/>
    <property type="match status" value="1"/>
</dbReference>
<evidence type="ECO:0000256" key="2">
    <source>
        <dbReference type="ARBA" id="ARBA00023295"/>
    </source>
</evidence>
<evidence type="ECO:0000256" key="3">
    <source>
        <dbReference type="RuleBase" id="RU361153"/>
    </source>
</evidence>
<dbReference type="InterPro" id="IPR017853">
    <property type="entry name" value="GH"/>
</dbReference>
<comment type="similarity">
    <text evidence="3">Belongs to the glycosyl hydrolase 5 (cellulase A) family.</text>
</comment>
<sequence>MACTEASEPAAATPTPEPETSTQQFFGPLSVRAGQLSDRDGKPVMLRGVSFGWHNWWPRFYNRSAVAWLKKDWNVNIVRASMGIDPDGAYLDKPELALEKIKAVVDAAIAEDVYVIIDWHSHDIYLEEAKAFFADIAQTYGDHPHVIYELFNEPDQESWEEVKAYSEALIAEIRKYDEDNIILVGSPTWSQDLHLVAQNPIRNQQNLMYVLHFYAATHKDYLRTRADAAMRAGIPVFVSECAGMEASGDGPIDQASWKAWLNWMEAKKISWIAWSVADKDETCSMLLPDAASTGNWTEQQLKPWGQLVRTTLRSK</sequence>
<dbReference type="InterPro" id="IPR018087">
    <property type="entry name" value="Glyco_hydro_5_CS"/>
</dbReference>
<accession>A0ABS3C4Y9</accession>
<dbReference type="PANTHER" id="PTHR34142:SF1">
    <property type="entry name" value="GLYCOSIDE HYDROLASE FAMILY 5 DOMAIN-CONTAINING PROTEIN"/>
    <property type="match status" value="1"/>
</dbReference>
<reference evidence="6 7" key="1">
    <citation type="submission" date="2021-03" db="EMBL/GenBank/DDBJ databases">
        <title>novel species isolated from a fishpond in China.</title>
        <authorList>
            <person name="Lu H."/>
            <person name="Cai Z."/>
        </authorList>
    </citation>
    <scope>NUCLEOTIDE SEQUENCE [LARGE SCALE GENOMIC DNA]</scope>
    <source>
        <strain evidence="6 7">H41</strain>
    </source>
</reference>
<evidence type="ECO:0000313" key="6">
    <source>
        <dbReference type="EMBL" id="MBN7810654.1"/>
    </source>
</evidence>
<dbReference type="Pfam" id="PF00150">
    <property type="entry name" value="Cellulase"/>
    <property type="match status" value="1"/>
</dbReference>
<comment type="caution">
    <text evidence="6">The sequence shown here is derived from an EMBL/GenBank/DDBJ whole genome shotgun (WGS) entry which is preliminary data.</text>
</comment>
<evidence type="ECO:0000259" key="5">
    <source>
        <dbReference type="Pfam" id="PF00150"/>
    </source>
</evidence>
<dbReference type="InterPro" id="IPR001547">
    <property type="entry name" value="Glyco_hydro_5"/>
</dbReference>
<proteinExistence type="inferred from homology"/>
<keyword evidence="7" id="KW-1185">Reference proteome</keyword>
<evidence type="ECO:0000313" key="7">
    <source>
        <dbReference type="Proteomes" id="UP000664317"/>
    </source>
</evidence>
<name>A0ABS3C4Y9_9BACT</name>
<feature type="domain" description="Glycoside hydrolase family 5" evidence="5">
    <location>
        <begin position="38"/>
        <end position="279"/>
    </location>
</feature>
<keyword evidence="2 3" id="KW-0326">Glycosidase</keyword>
<organism evidence="6 7">
    <name type="scientific">Algoriphagus oliviformis</name>
    <dbReference type="NCBI Taxonomy" id="2811231"/>
    <lineage>
        <taxon>Bacteria</taxon>
        <taxon>Pseudomonadati</taxon>
        <taxon>Bacteroidota</taxon>
        <taxon>Cytophagia</taxon>
        <taxon>Cytophagales</taxon>
        <taxon>Cyclobacteriaceae</taxon>
        <taxon>Algoriphagus</taxon>
    </lineage>
</organism>
<dbReference type="EMBL" id="JAFKCT010000002">
    <property type="protein sequence ID" value="MBN7810654.1"/>
    <property type="molecule type" value="Genomic_DNA"/>
</dbReference>
<evidence type="ECO:0000256" key="4">
    <source>
        <dbReference type="SAM" id="MobiDB-lite"/>
    </source>
</evidence>
<gene>
    <name evidence="6" type="ORF">J0A68_06795</name>
</gene>
<feature type="region of interest" description="Disordered" evidence="4">
    <location>
        <begin position="1"/>
        <end position="24"/>
    </location>
</feature>